<protein>
    <recommendedName>
        <fullName evidence="4 7">Phosphate-binding protein PstS</fullName>
    </recommendedName>
</protein>
<evidence type="ECO:0000259" key="8">
    <source>
        <dbReference type="Pfam" id="PF12849"/>
    </source>
</evidence>
<dbReference type="AlphaFoldDB" id="A0AAN4UTV8"/>
<evidence type="ECO:0000313" key="11">
    <source>
        <dbReference type="Proteomes" id="UP000199541"/>
    </source>
</evidence>
<comment type="caution">
    <text evidence="9">The sequence shown here is derived from an EMBL/GenBank/DDBJ whole genome shotgun (WGS) entry which is preliminary data.</text>
</comment>
<dbReference type="SUPFAM" id="SSF53850">
    <property type="entry name" value="Periplasmic binding protein-like II"/>
    <property type="match status" value="1"/>
</dbReference>
<dbReference type="PANTHER" id="PTHR42996:SF1">
    <property type="entry name" value="PHOSPHATE-BINDING PROTEIN PSTS"/>
    <property type="match status" value="1"/>
</dbReference>
<dbReference type="PIRSF" id="PIRSF002756">
    <property type="entry name" value="PstS"/>
    <property type="match status" value="1"/>
</dbReference>
<dbReference type="PANTHER" id="PTHR42996">
    <property type="entry name" value="PHOSPHATE-BINDING PROTEIN PSTS"/>
    <property type="match status" value="1"/>
</dbReference>
<dbReference type="RefSeq" id="WP_035839931.1">
    <property type="nucleotide sequence ID" value="NZ_BNAB01000013.1"/>
</dbReference>
<dbReference type="Gene3D" id="3.40.190.10">
    <property type="entry name" value="Periplasmic binding protein-like II"/>
    <property type="match status" value="2"/>
</dbReference>
<reference evidence="9" key="1">
    <citation type="journal article" date="2014" name="Int. J. Syst. Evol. Microbiol.">
        <title>Complete genome sequence of Corynebacterium casei LMG S-19264T (=DSM 44701T), isolated from a smear-ripened cheese.</title>
        <authorList>
            <consortium name="US DOE Joint Genome Institute (JGI-PGF)"/>
            <person name="Walter F."/>
            <person name="Albersmeier A."/>
            <person name="Kalinowski J."/>
            <person name="Ruckert C."/>
        </authorList>
    </citation>
    <scope>NUCLEOTIDE SEQUENCE</scope>
    <source>
        <strain evidence="9">CGMCC 1.10859</strain>
    </source>
</reference>
<evidence type="ECO:0000313" key="10">
    <source>
        <dbReference type="EMBL" id="SDX74176.1"/>
    </source>
</evidence>
<gene>
    <name evidence="9" type="primary">pstS1</name>
    <name evidence="9" type="ORF">GCM10008024_28120</name>
    <name evidence="10" type="ORF">SAMN05444006_12725</name>
</gene>
<dbReference type="InterPro" id="IPR050962">
    <property type="entry name" value="Phosphate-bind_PstS"/>
</dbReference>
<keyword evidence="11" id="KW-1185">Reference proteome</keyword>
<keyword evidence="6 7" id="KW-0592">Phosphate transport</keyword>
<comment type="function">
    <text evidence="1 7">Part of the ABC transporter complex PstSACB involved in phosphate import.</text>
</comment>
<feature type="domain" description="PBP" evidence="8">
    <location>
        <begin position="39"/>
        <end position="330"/>
    </location>
</feature>
<evidence type="ECO:0000256" key="5">
    <source>
        <dbReference type="ARBA" id="ARBA00022448"/>
    </source>
</evidence>
<evidence type="ECO:0000313" key="9">
    <source>
        <dbReference type="EMBL" id="GHE03704.1"/>
    </source>
</evidence>
<reference evidence="10 11" key="2">
    <citation type="submission" date="2016-10" db="EMBL/GenBank/DDBJ databases">
        <authorList>
            <person name="Varghese N."/>
            <person name="Submissions S."/>
        </authorList>
    </citation>
    <scope>NUCLEOTIDE SEQUENCE [LARGE SCALE GENOMIC DNA]</scope>
    <source>
        <strain evidence="10 11">DSM 24802</strain>
    </source>
</reference>
<comment type="subunit">
    <text evidence="3 7">The complex is composed of two ATP-binding proteins (PstB), two transmembrane proteins (PstC and PstA) and a solute-binding protein (PstS).</text>
</comment>
<evidence type="ECO:0000256" key="3">
    <source>
        <dbReference type="ARBA" id="ARBA00011529"/>
    </source>
</evidence>
<comment type="similarity">
    <text evidence="2 7">Belongs to the PstS family.</text>
</comment>
<name>A0AAN4UTV8_9RHOB</name>
<organism evidence="9 12">
    <name type="scientific">Allgaiera indica</name>
    <dbReference type="NCBI Taxonomy" id="765699"/>
    <lineage>
        <taxon>Bacteria</taxon>
        <taxon>Pseudomonadati</taxon>
        <taxon>Pseudomonadota</taxon>
        <taxon>Alphaproteobacteria</taxon>
        <taxon>Rhodobacterales</taxon>
        <taxon>Paracoccaceae</taxon>
        <taxon>Allgaiera</taxon>
    </lineage>
</organism>
<evidence type="ECO:0000256" key="7">
    <source>
        <dbReference type="PIRNR" id="PIRNR002756"/>
    </source>
</evidence>
<accession>A0AAN4UTV8</accession>
<dbReference type="InterPro" id="IPR024370">
    <property type="entry name" value="PBP_domain"/>
</dbReference>
<dbReference type="InterPro" id="IPR005673">
    <property type="entry name" value="ABC_phos-bd_PstS"/>
</dbReference>
<evidence type="ECO:0000256" key="1">
    <source>
        <dbReference type="ARBA" id="ARBA00002841"/>
    </source>
</evidence>
<dbReference type="Pfam" id="PF12849">
    <property type="entry name" value="PBP_like_2"/>
    <property type="match status" value="1"/>
</dbReference>
<dbReference type="CDD" id="cd13565">
    <property type="entry name" value="PBP2_PstS"/>
    <property type="match status" value="1"/>
</dbReference>
<dbReference type="Proteomes" id="UP000634647">
    <property type="component" value="Unassembled WGS sequence"/>
</dbReference>
<dbReference type="Proteomes" id="UP000199541">
    <property type="component" value="Unassembled WGS sequence"/>
</dbReference>
<evidence type="ECO:0000256" key="4">
    <source>
        <dbReference type="ARBA" id="ARBA00021889"/>
    </source>
</evidence>
<dbReference type="GO" id="GO:0042301">
    <property type="term" value="F:phosphate ion binding"/>
    <property type="evidence" value="ECO:0007669"/>
    <property type="project" value="InterPro"/>
</dbReference>
<dbReference type="EMBL" id="BNAB01000013">
    <property type="protein sequence ID" value="GHE03704.1"/>
    <property type="molecule type" value="Genomic_DNA"/>
</dbReference>
<sequence>MTSTEGNSQIIATATKGTMLAAAIALGGLVAGPALAKQTDILETGSSLLYPLFNLWVPAYAKHHPELKITTQSTGSGTGISESISGIAQIGASDAYLSNAQMKQHPGMLNIPLAISSQMVNYNLPGLNHDHINLSGPVLAGIYDGKITKWDDPKIAKLNPGVKLPDHAIVPVHRTDGSGDTFIFTQYLSFSTPAWKDKVAYGTTVSWPAVQGGIGAEGNPGMVNAVKNTPYSVAYIGISYKQATDAAKLGEAKLGNRSGHFVLPDPMTVQAAVKATASKTPTDERISLIFAPGKNSYPIINYEYAIVKARQPSAQDAAALKRFFDWALSPSGGNAPHFMKAVGFVPLPKAITRLSRAQVKKIS</sequence>
<dbReference type="GO" id="GO:0035435">
    <property type="term" value="P:phosphate ion transmembrane transport"/>
    <property type="evidence" value="ECO:0007669"/>
    <property type="project" value="InterPro"/>
</dbReference>
<dbReference type="EMBL" id="FNOB01000027">
    <property type="protein sequence ID" value="SDX74176.1"/>
    <property type="molecule type" value="Genomic_DNA"/>
</dbReference>
<dbReference type="NCBIfam" id="TIGR00975">
    <property type="entry name" value="3a0107s03"/>
    <property type="match status" value="1"/>
</dbReference>
<reference evidence="9" key="3">
    <citation type="submission" date="2023-06" db="EMBL/GenBank/DDBJ databases">
        <authorList>
            <person name="Sun Q."/>
            <person name="Zhou Y."/>
        </authorList>
    </citation>
    <scope>NUCLEOTIDE SEQUENCE</scope>
    <source>
        <strain evidence="9">CGMCC 1.10859</strain>
    </source>
</reference>
<evidence type="ECO:0000313" key="12">
    <source>
        <dbReference type="Proteomes" id="UP000634647"/>
    </source>
</evidence>
<evidence type="ECO:0000256" key="6">
    <source>
        <dbReference type="ARBA" id="ARBA00022592"/>
    </source>
</evidence>
<keyword evidence="5 7" id="KW-0813">Transport</keyword>
<evidence type="ECO:0000256" key="2">
    <source>
        <dbReference type="ARBA" id="ARBA00008725"/>
    </source>
</evidence>
<proteinExistence type="inferred from homology"/>
<dbReference type="GO" id="GO:0043190">
    <property type="term" value="C:ATP-binding cassette (ABC) transporter complex"/>
    <property type="evidence" value="ECO:0007669"/>
    <property type="project" value="InterPro"/>
</dbReference>